<organism evidence="2 3">
    <name type="scientific">Sarocladium strictum</name>
    <name type="common">Black bundle disease fungus</name>
    <name type="synonym">Acremonium strictum</name>
    <dbReference type="NCBI Taxonomy" id="5046"/>
    <lineage>
        <taxon>Eukaryota</taxon>
        <taxon>Fungi</taxon>
        <taxon>Dikarya</taxon>
        <taxon>Ascomycota</taxon>
        <taxon>Pezizomycotina</taxon>
        <taxon>Sordariomycetes</taxon>
        <taxon>Hypocreomycetidae</taxon>
        <taxon>Hypocreales</taxon>
        <taxon>Sarocladiaceae</taxon>
        <taxon>Sarocladium</taxon>
    </lineage>
</organism>
<evidence type="ECO:0000313" key="2">
    <source>
        <dbReference type="EMBL" id="KAK0387361.1"/>
    </source>
</evidence>
<dbReference type="PANTHER" id="PTHR28532">
    <property type="entry name" value="GEO13458P1"/>
    <property type="match status" value="1"/>
</dbReference>
<proteinExistence type="predicted"/>
<dbReference type="EMBL" id="JAPDFR010000004">
    <property type="protein sequence ID" value="KAK0387361.1"/>
    <property type="molecule type" value="Genomic_DNA"/>
</dbReference>
<sequence>MAAVDPLDDVFTIEDRFYTQGYNAGLADGAPAGRAEGRSLGMQKGFEKFSEASRLASRAVIWANRMPSSSSSSSQSESSSSSPTSASQCELPRLAGAGGPRLEKNVKSVYALLEPGTLSTKNEDEAVQDFDDRLRRAQGKVKIIERMLGTAGGSRGVLESPPAQSS</sequence>
<accession>A0AA39L7F8</accession>
<feature type="region of interest" description="Disordered" evidence="1">
    <location>
        <begin position="65"/>
        <end position="100"/>
    </location>
</feature>
<evidence type="ECO:0000313" key="3">
    <source>
        <dbReference type="Proteomes" id="UP001175261"/>
    </source>
</evidence>
<evidence type="ECO:0008006" key="4">
    <source>
        <dbReference type="Google" id="ProtNLM"/>
    </source>
</evidence>
<dbReference type="InterPro" id="IPR052436">
    <property type="entry name" value="LTO1_adapter"/>
</dbReference>
<dbReference type="PANTHER" id="PTHR28532:SF1">
    <property type="entry name" value="ORAL CANCER OVEREXPRESSED 1"/>
    <property type="match status" value="1"/>
</dbReference>
<protein>
    <recommendedName>
        <fullName evidence="4">Essential protein Yae1 N-terminal domain-containing protein</fullName>
    </recommendedName>
</protein>
<evidence type="ECO:0000256" key="1">
    <source>
        <dbReference type="SAM" id="MobiDB-lite"/>
    </source>
</evidence>
<dbReference type="Proteomes" id="UP001175261">
    <property type="component" value="Unassembled WGS sequence"/>
</dbReference>
<dbReference type="AlphaFoldDB" id="A0AA39L7F8"/>
<keyword evidence="3" id="KW-1185">Reference proteome</keyword>
<reference evidence="2" key="1">
    <citation type="submission" date="2022-10" db="EMBL/GenBank/DDBJ databases">
        <title>Determination and structural analysis of whole genome sequence of Sarocladium strictum F4-1.</title>
        <authorList>
            <person name="Hu L."/>
            <person name="Jiang Y."/>
        </authorList>
    </citation>
    <scope>NUCLEOTIDE SEQUENCE</scope>
    <source>
        <strain evidence="2">F4-1</strain>
    </source>
</reference>
<feature type="compositionally biased region" description="Low complexity" evidence="1">
    <location>
        <begin position="68"/>
        <end position="87"/>
    </location>
</feature>
<gene>
    <name evidence="2" type="ORF">NLU13_5674</name>
</gene>
<comment type="caution">
    <text evidence="2">The sequence shown here is derived from an EMBL/GenBank/DDBJ whole genome shotgun (WGS) entry which is preliminary data.</text>
</comment>
<name>A0AA39L7F8_SARSR</name>